<organism evidence="3 4">
    <name type="scientific">Oleoguttula mirabilis</name>
    <dbReference type="NCBI Taxonomy" id="1507867"/>
    <lineage>
        <taxon>Eukaryota</taxon>
        <taxon>Fungi</taxon>
        <taxon>Dikarya</taxon>
        <taxon>Ascomycota</taxon>
        <taxon>Pezizomycotina</taxon>
        <taxon>Dothideomycetes</taxon>
        <taxon>Dothideomycetidae</taxon>
        <taxon>Mycosphaerellales</taxon>
        <taxon>Teratosphaeriaceae</taxon>
        <taxon>Oleoguttula</taxon>
    </lineage>
</organism>
<dbReference type="InterPro" id="IPR054508">
    <property type="entry name" value="PIR1-like_C"/>
</dbReference>
<evidence type="ECO:0000256" key="1">
    <source>
        <dbReference type="SAM" id="SignalP"/>
    </source>
</evidence>
<feature type="chain" id="PRO_5043462943" description="Cell wall mannoprotein PIR1-like C-terminal domain-containing protein" evidence="1">
    <location>
        <begin position="17"/>
        <end position="133"/>
    </location>
</feature>
<feature type="non-terminal residue" evidence="3">
    <location>
        <position position="133"/>
    </location>
</feature>
<protein>
    <recommendedName>
        <fullName evidence="2">Cell wall mannoprotein PIR1-like C-terminal domain-containing protein</fullName>
    </recommendedName>
</protein>
<sequence>MHTAIAAAAFAIGASAAIIPRQQCCFSLTASGGQSGTLSQLSDGQNRIGGSGSTASYCIDNGGITDSSGRGCILTPPTTQFQCDAGAASQSGFSISASGQLSYNGSSTFYACPATGTGESNVYSQPVENQAKC</sequence>
<dbReference type="Pfam" id="PF22799">
    <property type="entry name" value="PIR1-like_C"/>
    <property type="match status" value="1"/>
</dbReference>
<evidence type="ECO:0000313" key="4">
    <source>
        <dbReference type="Proteomes" id="UP001324427"/>
    </source>
</evidence>
<accession>A0AAV9JC02</accession>
<feature type="signal peptide" evidence="1">
    <location>
        <begin position="1"/>
        <end position="16"/>
    </location>
</feature>
<proteinExistence type="predicted"/>
<gene>
    <name evidence="3" type="ORF">LTR36_006311</name>
</gene>
<dbReference type="EMBL" id="JAVFHQ010000039">
    <property type="protein sequence ID" value="KAK4542739.1"/>
    <property type="molecule type" value="Genomic_DNA"/>
</dbReference>
<keyword evidence="4" id="KW-1185">Reference proteome</keyword>
<dbReference type="PANTHER" id="PTHR39613:SF1">
    <property type="entry name" value="ANCHORED CELL WALL PROTEIN, PUTATIVE (AFU_ORTHOLOGUE AFUA_4G08960)-RELATED"/>
    <property type="match status" value="1"/>
</dbReference>
<dbReference type="Proteomes" id="UP001324427">
    <property type="component" value="Unassembled WGS sequence"/>
</dbReference>
<comment type="caution">
    <text evidence="3">The sequence shown here is derived from an EMBL/GenBank/DDBJ whole genome shotgun (WGS) entry which is preliminary data.</text>
</comment>
<evidence type="ECO:0000313" key="3">
    <source>
        <dbReference type="EMBL" id="KAK4542739.1"/>
    </source>
</evidence>
<dbReference type="PANTHER" id="PTHR39613">
    <property type="entry name" value="ANCHORED CELL WALL PROTEIN, PUTATIVE (AFU_ORTHOLOGUE AFUA_4G08960)-RELATED"/>
    <property type="match status" value="1"/>
</dbReference>
<reference evidence="3 4" key="1">
    <citation type="submission" date="2021-11" db="EMBL/GenBank/DDBJ databases">
        <title>Black yeast isolated from Biological Soil Crust.</title>
        <authorList>
            <person name="Kurbessoian T."/>
        </authorList>
    </citation>
    <scope>NUCLEOTIDE SEQUENCE [LARGE SCALE GENOMIC DNA]</scope>
    <source>
        <strain evidence="3 4">CCFEE 5522</strain>
    </source>
</reference>
<feature type="domain" description="Cell wall mannoprotein PIR1-like C-terminal" evidence="2">
    <location>
        <begin position="62"/>
        <end position="130"/>
    </location>
</feature>
<keyword evidence="1" id="KW-0732">Signal</keyword>
<name>A0AAV9JC02_9PEZI</name>
<evidence type="ECO:0000259" key="2">
    <source>
        <dbReference type="Pfam" id="PF22799"/>
    </source>
</evidence>
<dbReference type="AlphaFoldDB" id="A0AAV9JC02"/>